<reference evidence="1 2" key="1">
    <citation type="journal article" date="2021" name="Int. J. Syst. Evol. Microbiol.">
        <title>Steroidobacter gossypii sp. nov., isolated from soil of cotton cropping field.</title>
        <authorList>
            <person name="Huang R."/>
            <person name="Yang S."/>
            <person name="Zhen C."/>
            <person name="Liu W."/>
        </authorList>
    </citation>
    <scope>NUCLEOTIDE SEQUENCE [LARGE SCALE GENOMIC DNA]</scope>
    <source>
        <strain evidence="1 2">S1-65</strain>
    </source>
</reference>
<keyword evidence="2" id="KW-1185">Reference proteome</keyword>
<sequence length="277" mass="29844">MSLGIALKHVLAPLVIAGAAIIGGCASPGELLDRRARAAGLEIVHVSSGEFPSLVYLKRNDRLASATALTIFLESDGLPWSDGRTPSADPTTRQPLALELMIRSPGPAAYITRPCYHGLRPEKCTVELWTGARYSPQIVESMAATAREAQRQIGAANVSLVGYSGGGALAVLIAERLENVTSVVTVAANLDTDAWTEHHGYLPMSQSLNPALSERPHPWPEFHLRGANDSVVPAATTARYFSRYPEARQRTVEGFDHVCCWVREWPGISEIATARAP</sequence>
<comment type="caution">
    <text evidence="1">The sequence shown here is derived from an EMBL/GenBank/DDBJ whole genome shotgun (WGS) entry which is preliminary data.</text>
</comment>
<organism evidence="1 2">
    <name type="scientific">Steroidobacter gossypii</name>
    <dbReference type="NCBI Taxonomy" id="2805490"/>
    <lineage>
        <taxon>Bacteria</taxon>
        <taxon>Pseudomonadati</taxon>
        <taxon>Pseudomonadota</taxon>
        <taxon>Gammaproteobacteria</taxon>
        <taxon>Steroidobacterales</taxon>
        <taxon>Steroidobacteraceae</taxon>
        <taxon>Steroidobacter</taxon>
    </lineage>
</organism>
<dbReference type="InterPro" id="IPR029058">
    <property type="entry name" value="AB_hydrolase_fold"/>
</dbReference>
<dbReference type="Proteomes" id="UP000661077">
    <property type="component" value="Unassembled WGS sequence"/>
</dbReference>
<evidence type="ECO:0000313" key="2">
    <source>
        <dbReference type="Proteomes" id="UP000661077"/>
    </source>
</evidence>
<dbReference type="Gene3D" id="3.40.50.1820">
    <property type="entry name" value="alpha/beta hydrolase"/>
    <property type="match status" value="1"/>
</dbReference>
<evidence type="ECO:0008006" key="3">
    <source>
        <dbReference type="Google" id="ProtNLM"/>
    </source>
</evidence>
<dbReference type="RefSeq" id="WP_203166181.1">
    <property type="nucleotide sequence ID" value="NZ_JAEVLS010000001.1"/>
</dbReference>
<accession>A0ABS1WTE5</accession>
<protein>
    <recommendedName>
        <fullName evidence="3">Alpha/beta hydrolase</fullName>
    </recommendedName>
</protein>
<evidence type="ECO:0000313" key="1">
    <source>
        <dbReference type="EMBL" id="MBM0104247.1"/>
    </source>
</evidence>
<proteinExistence type="predicted"/>
<name>A0ABS1WTE5_9GAMM</name>
<dbReference type="SUPFAM" id="SSF53474">
    <property type="entry name" value="alpha/beta-Hydrolases"/>
    <property type="match status" value="1"/>
</dbReference>
<gene>
    <name evidence="1" type="ORF">JM946_05795</name>
</gene>
<dbReference type="EMBL" id="JAEVLS010000001">
    <property type="protein sequence ID" value="MBM0104247.1"/>
    <property type="molecule type" value="Genomic_DNA"/>
</dbReference>